<reference evidence="1 2" key="1">
    <citation type="submission" date="2017-05" db="EMBL/GenBank/DDBJ databases">
        <authorList>
            <person name="Varghese N."/>
            <person name="Submissions S."/>
        </authorList>
    </citation>
    <scope>NUCLEOTIDE SEQUENCE [LARGE SCALE GENOMIC DNA]</scope>
    <source>
        <strain evidence="1 2">DSM 28009</strain>
    </source>
</reference>
<dbReference type="Proteomes" id="UP000319555">
    <property type="component" value="Unassembled WGS sequence"/>
</dbReference>
<protein>
    <submittedName>
        <fullName evidence="1">Sulfotransferase family protein</fullName>
    </submittedName>
</protein>
<dbReference type="GO" id="GO:0016020">
    <property type="term" value="C:membrane"/>
    <property type="evidence" value="ECO:0007669"/>
    <property type="project" value="InterPro"/>
</dbReference>
<dbReference type="GO" id="GO:0008146">
    <property type="term" value="F:sulfotransferase activity"/>
    <property type="evidence" value="ECO:0007669"/>
    <property type="project" value="InterPro"/>
</dbReference>
<keyword evidence="2" id="KW-1185">Reference proteome</keyword>
<dbReference type="InterPro" id="IPR027417">
    <property type="entry name" value="P-loop_NTPase"/>
</dbReference>
<proteinExistence type="predicted"/>
<dbReference type="Pfam" id="PF03567">
    <property type="entry name" value="Sulfotransfer_2"/>
    <property type="match status" value="1"/>
</dbReference>
<evidence type="ECO:0000313" key="1">
    <source>
        <dbReference type="EMBL" id="SMO32044.1"/>
    </source>
</evidence>
<dbReference type="InterPro" id="IPR005331">
    <property type="entry name" value="Sulfotransferase"/>
</dbReference>
<gene>
    <name evidence="1" type="ORF">SAMN06265380_10115</name>
</gene>
<dbReference type="AlphaFoldDB" id="A0A521AB54"/>
<dbReference type="RefSeq" id="WP_142632803.1">
    <property type="nucleotide sequence ID" value="NZ_CANMDC010000001.1"/>
</dbReference>
<evidence type="ECO:0000313" key="2">
    <source>
        <dbReference type="Proteomes" id="UP000319555"/>
    </source>
</evidence>
<dbReference type="Gene3D" id="3.40.50.300">
    <property type="entry name" value="P-loop containing nucleotide triphosphate hydrolases"/>
    <property type="match status" value="1"/>
</dbReference>
<accession>A0A521AB54</accession>
<dbReference type="OrthoDB" id="288532at2"/>
<dbReference type="SUPFAM" id="SSF52540">
    <property type="entry name" value="P-loop containing nucleoside triphosphate hydrolases"/>
    <property type="match status" value="1"/>
</dbReference>
<dbReference type="EMBL" id="FXTE01000001">
    <property type="protein sequence ID" value="SMO32044.1"/>
    <property type="molecule type" value="Genomic_DNA"/>
</dbReference>
<name>A0A521AB54_9RHOB</name>
<sequence length="215" mass="24654">MIISRGRSYIFVHIPKTGGTSLSLALEQRAMKDDILLGDTPKAKKRNRRIKQLSARGRLWKHSTLADIEGVLSPDELSGMTVFTLVRNPWDRLVSYYHWLKVQGFDHPAIALARAHSFEGFVCHPATQQSLRQHPARHYVTRADGIEQCQYFIRLEAFDQDAEPLFDHLGFRITLPHLNRSERAKDYRSYYSAASQEAVAEACAEDIDRFGYSFD</sequence>
<keyword evidence="1" id="KW-0808">Transferase</keyword>
<organism evidence="1 2">
    <name type="scientific">Ruegeria faecimaris</name>
    <dbReference type="NCBI Taxonomy" id="686389"/>
    <lineage>
        <taxon>Bacteria</taxon>
        <taxon>Pseudomonadati</taxon>
        <taxon>Pseudomonadota</taxon>
        <taxon>Alphaproteobacteria</taxon>
        <taxon>Rhodobacterales</taxon>
        <taxon>Roseobacteraceae</taxon>
        <taxon>Ruegeria</taxon>
    </lineage>
</organism>